<keyword evidence="2" id="KW-0805">Transcription regulation</keyword>
<evidence type="ECO:0000259" key="4">
    <source>
        <dbReference type="PROSITE" id="PS50931"/>
    </source>
</evidence>
<evidence type="ECO:0000256" key="2">
    <source>
        <dbReference type="ARBA" id="ARBA00023015"/>
    </source>
</evidence>
<dbReference type="PANTHER" id="PTHR30126:SF22">
    <property type="entry name" value="HTH-TYPE TRANSCRIPTIONAL REGULATOR YHAJ-RELATED"/>
    <property type="match status" value="1"/>
</dbReference>
<keyword evidence="3" id="KW-0804">Transcription</keyword>
<dbReference type="Pfam" id="PF00126">
    <property type="entry name" value="HTH_1"/>
    <property type="match status" value="1"/>
</dbReference>
<dbReference type="SUPFAM" id="SSF46785">
    <property type="entry name" value="Winged helix' DNA-binding domain"/>
    <property type="match status" value="1"/>
</dbReference>
<dbReference type="PROSITE" id="PS50931">
    <property type="entry name" value="HTH_LYSR"/>
    <property type="match status" value="1"/>
</dbReference>
<feature type="domain" description="HTH lysR-type" evidence="4">
    <location>
        <begin position="10"/>
        <end position="59"/>
    </location>
</feature>
<protein>
    <submittedName>
        <fullName evidence="5">DNA-binding transcriptional LysR family regulator</fullName>
    </submittedName>
</protein>
<dbReference type="EMBL" id="RBLJ01000001">
    <property type="protein sequence ID" value="RKS65771.1"/>
    <property type="molecule type" value="Genomic_DNA"/>
</dbReference>
<gene>
    <name evidence="5" type="ORF">BDD30_0040</name>
</gene>
<name>A0ABX9SQN0_9GAMM</name>
<evidence type="ECO:0000313" key="6">
    <source>
        <dbReference type="Proteomes" id="UP000280955"/>
    </source>
</evidence>
<reference evidence="5 6" key="1">
    <citation type="submission" date="2018-10" db="EMBL/GenBank/DDBJ databases">
        <title>Genomic Encyclopedia of Archaeal and Bacterial Type Strains, Phase II (KMG-II): from individual species to whole genera.</title>
        <authorList>
            <person name="Goeker M."/>
        </authorList>
    </citation>
    <scope>NUCLEOTIDE SEQUENCE [LARGE SCALE GENOMIC DNA]</scope>
    <source>
        <strain evidence="5 6">DSM 15149</strain>
    </source>
</reference>
<proteinExistence type="inferred from homology"/>
<accession>A0ABX9SQN0</accession>
<keyword evidence="6" id="KW-1185">Reference proteome</keyword>
<evidence type="ECO:0000256" key="1">
    <source>
        <dbReference type="ARBA" id="ARBA00009437"/>
    </source>
</evidence>
<sequence>MFFSKKIKQFIMIANKGSFKEAADELCLSPSALSKGMKEIEEQLGVQLFQHSRRNAKLTVNGELLYRELFPYYQDVNSTTKRLMKSFSNSKKNVINIATDGTLFPSLSSIISKICSSESSFLVDVRTYPNHLISDIIFHEKADIFIGLRNEDNLHSSIESMDLTPNFLGLAVTKHIIKYSKSNMDLLLTNNIIQTENMLFLKEFEQIKKHLLNLNYNRSIITIPNIYDVLQALRDGAGISFVPQCEENLLLIKKYDLALISPPSPFNIKINRKIYYKRENKEELQWLIKLIHI</sequence>
<dbReference type="Gene3D" id="1.10.10.10">
    <property type="entry name" value="Winged helix-like DNA-binding domain superfamily/Winged helix DNA-binding domain"/>
    <property type="match status" value="1"/>
</dbReference>
<evidence type="ECO:0000313" key="5">
    <source>
        <dbReference type="EMBL" id="RKS65771.1"/>
    </source>
</evidence>
<dbReference type="InterPro" id="IPR036390">
    <property type="entry name" value="WH_DNA-bd_sf"/>
</dbReference>
<keyword evidence="5" id="KW-0238">DNA-binding</keyword>
<dbReference type="PANTHER" id="PTHR30126">
    <property type="entry name" value="HTH-TYPE TRANSCRIPTIONAL REGULATOR"/>
    <property type="match status" value="1"/>
</dbReference>
<dbReference type="RefSeq" id="WP_015834387.1">
    <property type="nucleotide sequence ID" value="NC_012962.1"/>
</dbReference>
<comment type="similarity">
    <text evidence="1">Belongs to the LysR transcriptional regulatory family.</text>
</comment>
<dbReference type="InterPro" id="IPR036388">
    <property type="entry name" value="WH-like_DNA-bd_sf"/>
</dbReference>
<dbReference type="GO" id="GO:0003677">
    <property type="term" value="F:DNA binding"/>
    <property type="evidence" value="ECO:0007669"/>
    <property type="project" value="UniProtKB-KW"/>
</dbReference>
<dbReference type="InterPro" id="IPR000847">
    <property type="entry name" value="LysR_HTH_N"/>
</dbReference>
<evidence type="ECO:0000256" key="3">
    <source>
        <dbReference type="ARBA" id="ARBA00023163"/>
    </source>
</evidence>
<comment type="caution">
    <text evidence="5">The sequence shown here is derived from an EMBL/GenBank/DDBJ whole genome shotgun (WGS) entry which is preliminary data.</text>
</comment>
<dbReference type="Proteomes" id="UP000280955">
    <property type="component" value="Unassembled WGS sequence"/>
</dbReference>
<organism evidence="5 6">
    <name type="scientific">Photorhabdus asymbiotica</name>
    <dbReference type="NCBI Taxonomy" id="291112"/>
    <lineage>
        <taxon>Bacteria</taxon>
        <taxon>Pseudomonadati</taxon>
        <taxon>Pseudomonadota</taxon>
        <taxon>Gammaproteobacteria</taxon>
        <taxon>Enterobacterales</taxon>
        <taxon>Morganellaceae</taxon>
        <taxon>Photorhabdus</taxon>
    </lineage>
</organism>